<dbReference type="InterPro" id="IPR008928">
    <property type="entry name" value="6-hairpin_glycosidase_sf"/>
</dbReference>
<dbReference type="EMBL" id="CP003923">
    <property type="protein sequence ID" value="AIC93189.1"/>
    <property type="molecule type" value="Genomic_DNA"/>
</dbReference>
<dbReference type="SUPFAM" id="SSF48208">
    <property type="entry name" value="Six-hairpin glycosidases"/>
    <property type="match status" value="1"/>
</dbReference>
<protein>
    <recommendedName>
        <fullName evidence="3">Poly (Glycerol-phosphate) alpha-glucosyltransferase</fullName>
    </recommendedName>
</protein>
<dbReference type="OrthoDB" id="9810718at2"/>
<sequence>METSQSKQVDSLEKKLDLFYETLQKEGHLGFLKNSTRVIFFLSIGCPKRRADVFQASETLPLKAWRLVKRQALQHYKESQYDWLKLDIVESEESHSVNDFVKVITETKKNYFRKGISFDKQYRFAFLEQEINGNAIVQIDKQTGRGFIQEKNLKEYAKSHRPLMPKLDLSRIDKIRTFTTRGFFFEKNRLFPVHNTNLDNGRRKTPLTIDEVDHLIRESATFLANQVKDTGAFVYGYFSCFDKEIQFYNVLRHASTLYSMLEAYELYPDEVLEKAIKRGLHYLVNHCTRSYTIQSVNVAYIIDGVGENKEIKLGANAAAILALTKFQEVFKQSQYVEITQLLGEGILQMQKPDGSFNHVLYPENLQVKENFRIIYYDGEAAFALMRLYEQDPQSKWIDAVEFAFQYFIEKKYWKHHDHWLSYCTNELTKYRPRKEYFEFGLQNVLKKLNFIKKRETTYPTFLELTLAGWNMVSRLREHGWEELLTHKEIQRLEETFHVRAEYQRNGFFYPEVAMYFKKPSRILGSFYIRHHSFRSRIDDTEHYLSGYVAYYKLLKNRSAYRERGVS</sequence>
<dbReference type="Proteomes" id="UP000027142">
    <property type="component" value="Chromosome"/>
</dbReference>
<reference evidence="1 2" key="1">
    <citation type="journal article" date="2014" name="Gene">
        <title>A comparative genomic analysis of the alkalitolerant soil bacterium Bacillus lehensis G1.</title>
        <authorList>
            <person name="Noor Y.M."/>
            <person name="Samsulrizal N.H."/>
            <person name="Jema'on N.A."/>
            <person name="Low K.O."/>
            <person name="Ramli A.N."/>
            <person name="Alias N.I."/>
            <person name="Damis S.I."/>
            <person name="Fuzi S.F."/>
            <person name="Isa M.N."/>
            <person name="Murad A.M."/>
            <person name="Raih M.F."/>
            <person name="Bakar F.D."/>
            <person name="Najimudin N."/>
            <person name="Mahadi N.M."/>
            <person name="Illias R.M."/>
        </authorList>
    </citation>
    <scope>NUCLEOTIDE SEQUENCE [LARGE SCALE GENOMIC DNA]</scope>
    <source>
        <strain evidence="1 2">G1</strain>
    </source>
</reference>
<accession>A0A060LZE1</accession>
<dbReference type="eggNOG" id="COG0770">
    <property type="taxonomic scope" value="Bacteria"/>
</dbReference>
<dbReference type="AlphaFoldDB" id="A0A060LZE1"/>
<evidence type="ECO:0008006" key="3">
    <source>
        <dbReference type="Google" id="ProtNLM"/>
    </source>
</evidence>
<name>A0A060LZE1_9BACI</name>
<gene>
    <name evidence="1" type="ORF">BleG1_0581</name>
</gene>
<dbReference type="PATRIC" id="fig|1246626.3.peg.575"/>
<dbReference type="GO" id="GO:0005975">
    <property type="term" value="P:carbohydrate metabolic process"/>
    <property type="evidence" value="ECO:0007669"/>
    <property type="project" value="InterPro"/>
</dbReference>
<proteinExistence type="predicted"/>
<evidence type="ECO:0000313" key="2">
    <source>
        <dbReference type="Proteomes" id="UP000027142"/>
    </source>
</evidence>
<keyword evidence="2" id="KW-1185">Reference proteome</keyword>
<dbReference type="KEGG" id="ble:BleG1_0581"/>
<dbReference type="RefSeq" id="WP_038476910.1">
    <property type="nucleotide sequence ID" value="NZ_CP003923.1"/>
</dbReference>
<evidence type="ECO:0000313" key="1">
    <source>
        <dbReference type="EMBL" id="AIC93189.1"/>
    </source>
</evidence>
<organism evidence="1 2">
    <name type="scientific">Shouchella lehensis G1</name>
    <dbReference type="NCBI Taxonomy" id="1246626"/>
    <lineage>
        <taxon>Bacteria</taxon>
        <taxon>Bacillati</taxon>
        <taxon>Bacillota</taxon>
        <taxon>Bacilli</taxon>
        <taxon>Bacillales</taxon>
        <taxon>Bacillaceae</taxon>
        <taxon>Shouchella</taxon>
    </lineage>
</organism>
<dbReference type="STRING" id="1246626.BleG1_0581"/>
<dbReference type="HOGENOM" id="CLU_032113_0_0_9"/>